<keyword evidence="3" id="KW-1185">Reference proteome</keyword>
<dbReference type="AlphaFoldDB" id="A0A1S9PJ60"/>
<dbReference type="OrthoDB" id="791021at2"/>
<keyword evidence="1" id="KW-0732">Signal</keyword>
<dbReference type="STRING" id="1792845.BC343_21250"/>
<evidence type="ECO:0000313" key="2">
    <source>
        <dbReference type="EMBL" id="OOQ60983.1"/>
    </source>
</evidence>
<evidence type="ECO:0000313" key="3">
    <source>
        <dbReference type="Proteomes" id="UP000189739"/>
    </source>
</evidence>
<name>A0A1S9PJ60_9SPHI</name>
<comment type="caution">
    <text evidence="2">The sequence shown here is derived from an EMBL/GenBank/DDBJ whole genome shotgun (WGS) entry which is preliminary data.</text>
</comment>
<proteinExistence type="predicted"/>
<accession>A0A1S9PJ60</accession>
<sequence>MKKILLTLLLAIGITMAGMAQTTNSGKKFSIGLELGRPTTDGYLFINYAIGGSVKYNVPIGEHTAVTFSGGYTSQRGKDGWSPKGFIPLKAGLKYNLIGALYAEGQAGAVISAAKSVGTGFAGSGGVGYAFNNGLDIGLRYENWDVYGTIGQIGLRIGFGF</sequence>
<evidence type="ECO:0008006" key="4">
    <source>
        <dbReference type="Google" id="ProtNLM"/>
    </source>
</evidence>
<dbReference type="EMBL" id="MBTF01000003">
    <property type="protein sequence ID" value="OOQ60983.1"/>
    <property type="molecule type" value="Genomic_DNA"/>
</dbReference>
<reference evidence="2 3" key="1">
    <citation type="submission" date="2016-07" db="EMBL/GenBank/DDBJ databases">
        <title>Genomic analysis of zinc-resistant bacterium Mucilaginibacter pedocola TBZ30.</title>
        <authorList>
            <person name="Huang J."/>
            <person name="Tang J."/>
        </authorList>
    </citation>
    <scope>NUCLEOTIDE SEQUENCE [LARGE SCALE GENOMIC DNA]</scope>
    <source>
        <strain evidence="2 3">TBZ30</strain>
    </source>
</reference>
<evidence type="ECO:0000256" key="1">
    <source>
        <dbReference type="SAM" id="SignalP"/>
    </source>
</evidence>
<feature type="chain" id="PRO_5012210666" description="Outer membrane protein beta-barrel domain-containing protein" evidence="1">
    <location>
        <begin position="21"/>
        <end position="161"/>
    </location>
</feature>
<protein>
    <recommendedName>
        <fullName evidence="4">Outer membrane protein beta-barrel domain-containing protein</fullName>
    </recommendedName>
</protein>
<feature type="signal peptide" evidence="1">
    <location>
        <begin position="1"/>
        <end position="20"/>
    </location>
</feature>
<gene>
    <name evidence="2" type="ORF">BC343_21250</name>
</gene>
<organism evidence="2 3">
    <name type="scientific">Mucilaginibacter pedocola</name>
    <dbReference type="NCBI Taxonomy" id="1792845"/>
    <lineage>
        <taxon>Bacteria</taxon>
        <taxon>Pseudomonadati</taxon>
        <taxon>Bacteroidota</taxon>
        <taxon>Sphingobacteriia</taxon>
        <taxon>Sphingobacteriales</taxon>
        <taxon>Sphingobacteriaceae</taxon>
        <taxon>Mucilaginibacter</taxon>
    </lineage>
</organism>
<dbReference type="RefSeq" id="WP_078346807.1">
    <property type="nucleotide sequence ID" value="NZ_MBTF01000003.1"/>
</dbReference>
<dbReference type="Proteomes" id="UP000189739">
    <property type="component" value="Unassembled WGS sequence"/>
</dbReference>